<proteinExistence type="predicted"/>
<name>A0A4Y2FIP9_ARAVE</name>
<evidence type="ECO:0000256" key="1">
    <source>
        <dbReference type="ARBA" id="ARBA00004123"/>
    </source>
</evidence>
<dbReference type="PROSITE" id="PS51253">
    <property type="entry name" value="HTH_CENPB"/>
    <property type="match status" value="1"/>
</dbReference>
<keyword evidence="2" id="KW-0238">DNA-binding</keyword>
<dbReference type="GO" id="GO:0005634">
    <property type="term" value="C:nucleus"/>
    <property type="evidence" value="ECO:0007669"/>
    <property type="project" value="UniProtKB-SubCell"/>
</dbReference>
<dbReference type="PANTHER" id="PTHR19303">
    <property type="entry name" value="TRANSPOSON"/>
    <property type="match status" value="1"/>
</dbReference>
<dbReference type="SMART" id="SM00674">
    <property type="entry name" value="CENPB"/>
    <property type="match status" value="1"/>
</dbReference>
<dbReference type="Gene3D" id="1.10.10.60">
    <property type="entry name" value="Homeodomain-like"/>
    <property type="match status" value="1"/>
</dbReference>
<evidence type="ECO:0000313" key="4">
    <source>
        <dbReference type="EMBL" id="GBM40963.1"/>
    </source>
</evidence>
<gene>
    <name evidence="4" type="ORF">AVEN_250293_1</name>
</gene>
<dbReference type="InterPro" id="IPR050863">
    <property type="entry name" value="CenT-Element_Derived"/>
</dbReference>
<comment type="caution">
    <text evidence="4">The sequence shown here is derived from an EMBL/GenBank/DDBJ whole genome shotgun (WGS) entry which is preliminary data.</text>
</comment>
<organism evidence="4 5">
    <name type="scientific">Araneus ventricosus</name>
    <name type="common">Orbweaver spider</name>
    <name type="synonym">Epeira ventricosa</name>
    <dbReference type="NCBI Taxonomy" id="182803"/>
    <lineage>
        <taxon>Eukaryota</taxon>
        <taxon>Metazoa</taxon>
        <taxon>Ecdysozoa</taxon>
        <taxon>Arthropoda</taxon>
        <taxon>Chelicerata</taxon>
        <taxon>Arachnida</taxon>
        <taxon>Araneae</taxon>
        <taxon>Araneomorphae</taxon>
        <taxon>Entelegynae</taxon>
        <taxon>Araneoidea</taxon>
        <taxon>Araneidae</taxon>
        <taxon>Araneus</taxon>
    </lineage>
</organism>
<dbReference type="InterPro" id="IPR009057">
    <property type="entry name" value="Homeodomain-like_sf"/>
</dbReference>
<reference evidence="4 5" key="1">
    <citation type="journal article" date="2019" name="Sci. Rep.">
        <title>Orb-weaving spider Araneus ventricosus genome elucidates the spidroin gene catalogue.</title>
        <authorList>
            <person name="Kono N."/>
            <person name="Nakamura H."/>
            <person name="Ohtoshi R."/>
            <person name="Moran D.A.P."/>
            <person name="Shinohara A."/>
            <person name="Yoshida Y."/>
            <person name="Fujiwara M."/>
            <person name="Mori M."/>
            <person name="Tomita M."/>
            <person name="Arakawa K."/>
        </authorList>
    </citation>
    <scope>NUCLEOTIDE SEQUENCE [LARGE SCALE GENOMIC DNA]</scope>
</reference>
<protein>
    <recommendedName>
        <fullName evidence="3">HTH CENPB-type domain-containing protein</fullName>
    </recommendedName>
</protein>
<evidence type="ECO:0000256" key="2">
    <source>
        <dbReference type="ARBA" id="ARBA00023125"/>
    </source>
</evidence>
<accession>A0A4Y2FIP9</accession>
<dbReference type="EMBL" id="BGPR01000949">
    <property type="protein sequence ID" value="GBM40963.1"/>
    <property type="molecule type" value="Genomic_DNA"/>
</dbReference>
<comment type="subcellular location">
    <subcellularLocation>
        <location evidence="1">Nucleus</location>
    </subcellularLocation>
</comment>
<dbReference type="SUPFAM" id="SSF46689">
    <property type="entry name" value="Homeodomain-like"/>
    <property type="match status" value="1"/>
</dbReference>
<dbReference type="AlphaFoldDB" id="A0A4Y2FIP9"/>
<dbReference type="Proteomes" id="UP000499080">
    <property type="component" value="Unassembled WGS sequence"/>
</dbReference>
<sequence>MDSFLKKRQIEEAVNSNEINSQRKRLKVATNEKIDAAVLKWFQKMRAANVSIKEPLIYGKARNFAVMLGKECFKASNGWLMRFRDRHGITF</sequence>
<dbReference type="PANTHER" id="PTHR19303:SF73">
    <property type="entry name" value="PROTEIN PDC2"/>
    <property type="match status" value="1"/>
</dbReference>
<dbReference type="InterPro" id="IPR006600">
    <property type="entry name" value="HTH_CenpB_DNA-bd_dom"/>
</dbReference>
<keyword evidence="5" id="KW-1185">Reference proteome</keyword>
<dbReference type="GO" id="GO:0003677">
    <property type="term" value="F:DNA binding"/>
    <property type="evidence" value="ECO:0007669"/>
    <property type="project" value="UniProtKB-KW"/>
</dbReference>
<feature type="domain" description="HTH CENPB-type" evidence="3">
    <location>
        <begin position="22"/>
        <end position="91"/>
    </location>
</feature>
<evidence type="ECO:0000259" key="3">
    <source>
        <dbReference type="PROSITE" id="PS51253"/>
    </source>
</evidence>
<dbReference type="OrthoDB" id="6430249at2759"/>
<dbReference type="Pfam" id="PF03221">
    <property type="entry name" value="HTH_Tnp_Tc5"/>
    <property type="match status" value="1"/>
</dbReference>
<evidence type="ECO:0000313" key="5">
    <source>
        <dbReference type="Proteomes" id="UP000499080"/>
    </source>
</evidence>